<accession>A0A1V9X5C9</accession>
<protein>
    <submittedName>
        <fullName evidence="1">Uncharacterized protein</fullName>
    </submittedName>
</protein>
<dbReference type="InParanoid" id="A0A1V9X5C9"/>
<evidence type="ECO:0000313" key="1">
    <source>
        <dbReference type="EMBL" id="OQR68616.1"/>
    </source>
</evidence>
<name>A0A1V9X5C9_9ACAR</name>
<organism evidence="1 2">
    <name type="scientific">Tropilaelaps mercedesae</name>
    <dbReference type="NCBI Taxonomy" id="418985"/>
    <lineage>
        <taxon>Eukaryota</taxon>
        <taxon>Metazoa</taxon>
        <taxon>Ecdysozoa</taxon>
        <taxon>Arthropoda</taxon>
        <taxon>Chelicerata</taxon>
        <taxon>Arachnida</taxon>
        <taxon>Acari</taxon>
        <taxon>Parasitiformes</taxon>
        <taxon>Mesostigmata</taxon>
        <taxon>Gamasina</taxon>
        <taxon>Dermanyssoidea</taxon>
        <taxon>Laelapidae</taxon>
        <taxon>Tropilaelaps</taxon>
    </lineage>
</organism>
<reference evidence="1 2" key="1">
    <citation type="journal article" date="2017" name="Gigascience">
        <title>Draft genome of the honey bee ectoparasitic mite, Tropilaelaps mercedesae, is shaped by the parasitic life history.</title>
        <authorList>
            <person name="Dong X."/>
            <person name="Armstrong S.D."/>
            <person name="Xia D."/>
            <person name="Makepeace B.L."/>
            <person name="Darby A.C."/>
            <person name="Kadowaki T."/>
        </authorList>
    </citation>
    <scope>NUCLEOTIDE SEQUENCE [LARGE SCALE GENOMIC DNA]</scope>
    <source>
        <strain evidence="1">Wuxi-XJTLU</strain>
    </source>
</reference>
<dbReference type="Proteomes" id="UP000192247">
    <property type="component" value="Unassembled WGS sequence"/>
</dbReference>
<evidence type="ECO:0000313" key="2">
    <source>
        <dbReference type="Proteomes" id="UP000192247"/>
    </source>
</evidence>
<dbReference type="AlphaFoldDB" id="A0A1V9X5C9"/>
<feature type="non-terminal residue" evidence="1">
    <location>
        <position position="18"/>
    </location>
</feature>
<gene>
    <name evidence="1" type="ORF">BIW11_12797</name>
</gene>
<comment type="caution">
    <text evidence="1">The sequence shown here is derived from an EMBL/GenBank/DDBJ whole genome shotgun (WGS) entry which is preliminary data.</text>
</comment>
<sequence length="18" mass="2209">MMMQNVCSLLWTFIQSLY</sequence>
<proteinExistence type="predicted"/>
<keyword evidence="2" id="KW-1185">Reference proteome</keyword>
<dbReference type="EMBL" id="MNPL01024133">
    <property type="protein sequence ID" value="OQR68616.1"/>
    <property type="molecule type" value="Genomic_DNA"/>
</dbReference>